<protein>
    <submittedName>
        <fullName evidence="3">Opacity protein-like surface antigen</fullName>
    </submittedName>
</protein>
<dbReference type="RefSeq" id="WP_183964787.1">
    <property type="nucleotide sequence ID" value="NZ_BAABBZ010000059.1"/>
</dbReference>
<dbReference type="InterPro" id="IPR011250">
    <property type="entry name" value="OMP/PagP_B-barrel"/>
</dbReference>
<dbReference type="EMBL" id="JACIEJ010000003">
    <property type="protein sequence ID" value="MBB3985338.1"/>
    <property type="molecule type" value="Genomic_DNA"/>
</dbReference>
<name>A0A7W6GS83_9RHOB</name>
<dbReference type="InterPro" id="IPR027385">
    <property type="entry name" value="Beta-barrel_OMP"/>
</dbReference>
<dbReference type="Gene3D" id="2.40.160.20">
    <property type="match status" value="1"/>
</dbReference>
<dbReference type="Pfam" id="PF13505">
    <property type="entry name" value="OMP_b-brl"/>
    <property type="match status" value="1"/>
</dbReference>
<keyword evidence="4" id="KW-1185">Reference proteome</keyword>
<evidence type="ECO:0000259" key="2">
    <source>
        <dbReference type="Pfam" id="PF13505"/>
    </source>
</evidence>
<reference evidence="3 4" key="1">
    <citation type="submission" date="2020-08" db="EMBL/GenBank/DDBJ databases">
        <title>Genomic Encyclopedia of Type Strains, Phase IV (KMG-IV): sequencing the most valuable type-strain genomes for metagenomic binning, comparative biology and taxonomic classification.</title>
        <authorList>
            <person name="Goeker M."/>
        </authorList>
    </citation>
    <scope>NUCLEOTIDE SEQUENCE [LARGE SCALE GENOMIC DNA]</scope>
    <source>
        <strain evidence="3 4">DSM 102235</strain>
    </source>
</reference>
<keyword evidence="1" id="KW-0732">Signal</keyword>
<dbReference type="Proteomes" id="UP000541426">
    <property type="component" value="Unassembled WGS sequence"/>
</dbReference>
<organism evidence="3 4">
    <name type="scientific">Sagittula marina</name>
    <dbReference type="NCBI Taxonomy" id="943940"/>
    <lineage>
        <taxon>Bacteria</taxon>
        <taxon>Pseudomonadati</taxon>
        <taxon>Pseudomonadota</taxon>
        <taxon>Alphaproteobacteria</taxon>
        <taxon>Rhodobacterales</taxon>
        <taxon>Roseobacteraceae</taxon>
        <taxon>Sagittula</taxon>
    </lineage>
</organism>
<dbReference type="SUPFAM" id="SSF56925">
    <property type="entry name" value="OMPA-like"/>
    <property type="match status" value="1"/>
</dbReference>
<evidence type="ECO:0000313" key="4">
    <source>
        <dbReference type="Proteomes" id="UP000541426"/>
    </source>
</evidence>
<evidence type="ECO:0000256" key="1">
    <source>
        <dbReference type="ARBA" id="ARBA00022729"/>
    </source>
</evidence>
<dbReference type="AlphaFoldDB" id="A0A7W6GS83"/>
<comment type="caution">
    <text evidence="3">The sequence shown here is derived from an EMBL/GenBank/DDBJ whole genome shotgun (WGS) entry which is preliminary data.</text>
</comment>
<sequence length="206" mass="21459">MNEEKETEMKIRNFVLTSAALTATALAPIAATAGSADVAVVEAAPAAPVVVAPVAPMGNWTGAYGGLSLGAQMSESGSYDDTQAVYGVFGGYDYQVGRAVFGGELEFSGSDEVDLNGVDVENVARAKIRGGWDFGQTLVYATAGMSKVETNIGDATAPVGGFGMEYKVTDRFGLGAEYLAENFEDIGSTNVDVVNQTINLRGTLRF</sequence>
<feature type="domain" description="Outer membrane protein beta-barrel" evidence="2">
    <location>
        <begin position="45"/>
        <end position="206"/>
    </location>
</feature>
<accession>A0A7W6GS83</accession>
<gene>
    <name evidence="3" type="ORF">GGQ68_001667</name>
</gene>
<evidence type="ECO:0000313" key="3">
    <source>
        <dbReference type="EMBL" id="MBB3985338.1"/>
    </source>
</evidence>
<proteinExistence type="predicted"/>